<dbReference type="PATRIC" id="fig|1261.5.peg.1258"/>
<evidence type="ECO:0000256" key="1">
    <source>
        <dbReference type="SAM" id="MobiDB-lite"/>
    </source>
</evidence>
<keyword evidence="2" id="KW-0472">Membrane</keyword>
<feature type="compositionally biased region" description="Basic residues" evidence="1">
    <location>
        <begin position="194"/>
        <end position="203"/>
    </location>
</feature>
<dbReference type="RefSeq" id="WP_061101861.1">
    <property type="nucleotide sequence ID" value="NZ_KQ961828.1"/>
</dbReference>
<evidence type="ECO:0008006" key="5">
    <source>
        <dbReference type="Google" id="ProtNLM"/>
    </source>
</evidence>
<evidence type="ECO:0000256" key="2">
    <source>
        <dbReference type="SAM" id="Phobius"/>
    </source>
</evidence>
<keyword evidence="2" id="KW-1133">Transmembrane helix</keyword>
<feature type="compositionally biased region" description="Basic and acidic residues" evidence="1">
    <location>
        <begin position="182"/>
        <end position="193"/>
    </location>
</feature>
<dbReference type="STRING" id="1261.HMPREF3195_01256"/>
<organism evidence="3 4">
    <name type="scientific">Peptostreptococcus anaerobius</name>
    <dbReference type="NCBI Taxonomy" id="1261"/>
    <lineage>
        <taxon>Bacteria</taxon>
        <taxon>Bacillati</taxon>
        <taxon>Bacillota</taxon>
        <taxon>Clostridia</taxon>
        <taxon>Peptostreptococcales</taxon>
        <taxon>Peptostreptococcaceae</taxon>
        <taxon>Peptostreptococcus</taxon>
    </lineage>
</organism>
<feature type="region of interest" description="Disordered" evidence="1">
    <location>
        <begin position="182"/>
        <end position="203"/>
    </location>
</feature>
<dbReference type="EMBL" id="LSQZ01000064">
    <property type="protein sequence ID" value="KXI11763.1"/>
    <property type="molecule type" value="Genomic_DNA"/>
</dbReference>
<dbReference type="Proteomes" id="UP000070326">
    <property type="component" value="Unassembled WGS sequence"/>
</dbReference>
<sequence>MSRFKKILFVIYSLYIVGLMGLMYLALTPENAMSWTIDSFNFRGYLPYLVGLAIFIVILRMVLVVFQKSDQSYLALTDNDGTIRLSDRSIKNTVLFSLKDYDYIKEKSVKVSIKKPSANHINLAIFAKCGFDEDIYSIVDEEGLDGLFKLVQEDVHASLEQLLGFRIEKLDMKFYPIDKKDISDKKDKSDTKKTYNKKISRVK</sequence>
<gene>
    <name evidence="3" type="ORF">HMPREF3195_01256</name>
</gene>
<evidence type="ECO:0000313" key="4">
    <source>
        <dbReference type="Proteomes" id="UP000070326"/>
    </source>
</evidence>
<dbReference type="AlphaFoldDB" id="A0A135YQY3"/>
<proteinExistence type="predicted"/>
<feature type="transmembrane region" description="Helical" evidence="2">
    <location>
        <begin position="45"/>
        <end position="66"/>
    </location>
</feature>
<dbReference type="NCBIfam" id="NF033218">
    <property type="entry name" value="anchor_AmaP"/>
    <property type="match status" value="1"/>
</dbReference>
<reference evidence="3 4" key="1">
    <citation type="submission" date="2016-02" db="EMBL/GenBank/DDBJ databases">
        <authorList>
            <person name="Wen L."/>
            <person name="He K."/>
            <person name="Yang H."/>
        </authorList>
    </citation>
    <scope>NUCLEOTIDE SEQUENCE [LARGE SCALE GENOMIC DNA]</scope>
    <source>
        <strain evidence="3 4">MJR8628A</strain>
    </source>
</reference>
<evidence type="ECO:0000313" key="3">
    <source>
        <dbReference type="EMBL" id="KXI11763.1"/>
    </source>
</evidence>
<dbReference type="eggNOG" id="ENOG5033DT5">
    <property type="taxonomic scope" value="Bacteria"/>
</dbReference>
<comment type="caution">
    <text evidence="3">The sequence shown here is derived from an EMBL/GenBank/DDBJ whole genome shotgun (WGS) entry which is preliminary data.</text>
</comment>
<keyword evidence="2" id="KW-0812">Transmembrane</keyword>
<accession>A0A135YQY3</accession>
<name>A0A135YQY3_9FIRM</name>
<protein>
    <recommendedName>
        <fullName evidence="5">Alkaline shock response membrane anchor protein AmaP</fullName>
    </recommendedName>
</protein>
<feature type="transmembrane region" description="Helical" evidence="2">
    <location>
        <begin position="7"/>
        <end position="25"/>
    </location>
</feature>